<dbReference type="RefSeq" id="WP_130610035.1">
    <property type="nucleotide sequence ID" value="NZ_SGIU01000001.1"/>
</dbReference>
<accession>A0A4Q8QIB6</accession>
<keyword evidence="2" id="KW-1185">Reference proteome</keyword>
<dbReference type="EMBL" id="SGIU01000001">
    <property type="protein sequence ID" value="TAI48988.1"/>
    <property type="molecule type" value="Genomic_DNA"/>
</dbReference>
<proteinExistence type="predicted"/>
<protein>
    <submittedName>
        <fullName evidence="1">Uncharacterized protein</fullName>
    </submittedName>
</protein>
<gene>
    <name evidence="1" type="ORF">EW142_04110</name>
</gene>
<organism evidence="1 2">
    <name type="scientific">Flagellimonas allohymeniacidonis</name>
    <dbReference type="NCBI Taxonomy" id="2517819"/>
    <lineage>
        <taxon>Bacteria</taxon>
        <taxon>Pseudomonadati</taxon>
        <taxon>Bacteroidota</taxon>
        <taxon>Flavobacteriia</taxon>
        <taxon>Flavobacteriales</taxon>
        <taxon>Flavobacteriaceae</taxon>
        <taxon>Flagellimonas</taxon>
    </lineage>
</organism>
<dbReference type="AlphaFoldDB" id="A0A4Q8QIB6"/>
<comment type="caution">
    <text evidence="1">The sequence shown here is derived from an EMBL/GenBank/DDBJ whole genome shotgun (WGS) entry which is preliminary data.</text>
</comment>
<evidence type="ECO:0000313" key="2">
    <source>
        <dbReference type="Proteomes" id="UP000291981"/>
    </source>
</evidence>
<name>A0A4Q8QIB6_9FLAO</name>
<evidence type="ECO:0000313" key="1">
    <source>
        <dbReference type="EMBL" id="TAI48988.1"/>
    </source>
</evidence>
<sequence>MKKENLEDNLLAVKTAFKTIAGPMLAAVTGDAFVGTLGANLVFETLFGVHAEVKIQRVISFVEKLEKGIRKIDPDFDISKSDRVELWDLIEEGIRKASKANKEEKIERLKQVIVGQIIYDEDFDYVSRYLDLAMALNETQISILSVFVSTEPRIEKYHTNYKSVNAKRQGLTEKRDLRIAEIQLQKFRLKEDNQIIARFDKEIYETNLELSNLGKDFQAIIEERKKKLDSLKEQEYHFLMNDLRVLGLIYNPAEGKVSNTGDYAAFRCTALAFGLIKFLSST</sequence>
<reference evidence="1 2" key="1">
    <citation type="submission" date="2019-02" db="EMBL/GenBank/DDBJ databases">
        <title>Draft genome sequence of Muricauda sp. 176CP4-71.</title>
        <authorList>
            <person name="Park J.-S."/>
        </authorList>
    </citation>
    <scope>NUCLEOTIDE SEQUENCE [LARGE SCALE GENOMIC DNA]</scope>
    <source>
        <strain evidence="1 2">176CP4-71</strain>
    </source>
</reference>
<dbReference type="Proteomes" id="UP000291981">
    <property type="component" value="Unassembled WGS sequence"/>
</dbReference>
<dbReference type="OrthoDB" id="787297at2"/>